<evidence type="ECO:0000256" key="1">
    <source>
        <dbReference type="SAM" id="MobiDB-lite"/>
    </source>
</evidence>
<protein>
    <submittedName>
        <fullName evidence="3">Relaxase/mobilization nuclease-like protein</fullName>
    </submittedName>
</protein>
<accession>A0A318RDN6</accession>
<dbReference type="EMBL" id="QJSP01000026">
    <property type="protein sequence ID" value="PYE12010.1"/>
    <property type="molecule type" value="Genomic_DNA"/>
</dbReference>
<feature type="compositionally biased region" description="Basic and acidic residues" evidence="1">
    <location>
        <begin position="692"/>
        <end position="703"/>
    </location>
</feature>
<proteinExistence type="predicted"/>
<feature type="region of interest" description="Disordered" evidence="1">
    <location>
        <begin position="564"/>
        <end position="584"/>
    </location>
</feature>
<gene>
    <name evidence="3" type="ORF">DFR67_12618</name>
</gene>
<feature type="region of interest" description="Disordered" evidence="1">
    <location>
        <begin position="662"/>
        <end position="703"/>
    </location>
</feature>
<feature type="compositionally biased region" description="Low complexity" evidence="1">
    <location>
        <begin position="662"/>
        <end position="681"/>
    </location>
</feature>
<evidence type="ECO:0000313" key="3">
    <source>
        <dbReference type="EMBL" id="PYE12010.1"/>
    </source>
</evidence>
<dbReference type="Pfam" id="PF03432">
    <property type="entry name" value="Relaxase"/>
    <property type="match status" value="1"/>
</dbReference>
<organism evidence="3 4">
    <name type="scientific">Williamsia limnetica</name>
    <dbReference type="NCBI Taxonomy" id="882452"/>
    <lineage>
        <taxon>Bacteria</taxon>
        <taxon>Bacillati</taxon>
        <taxon>Actinomycetota</taxon>
        <taxon>Actinomycetes</taxon>
        <taxon>Mycobacteriales</taxon>
        <taxon>Nocardiaceae</taxon>
        <taxon>Williamsia</taxon>
    </lineage>
</organism>
<feature type="region of interest" description="Disordered" evidence="1">
    <location>
        <begin position="219"/>
        <end position="248"/>
    </location>
</feature>
<dbReference type="AlphaFoldDB" id="A0A318RDN6"/>
<dbReference type="Proteomes" id="UP000247591">
    <property type="component" value="Unassembled WGS sequence"/>
</dbReference>
<sequence length="703" mass="74126">MIPNIENGAKMTGLVMYLAGPGRANEHDNPHVVAASSGSVSMAGGAGMEMTREQALALSEQLDMARLVFGTEVTRRDKGALAAAQERGVKGAAAIALATRDENVWHCSLSLSPEETAALTPAGATVQGLSDAQWQQIAEEFMAGMGFDSDGDAPARWVAIRHGLSKREGDHIHIAASRVRDDGSVVKLWFPEPGEDRPKGDKWRAQNLCTRLEESHGLKVTPGRAKSYPGKGSSPAQENIAERTGRSEPAKAALARRVRAVAGAAESEAEFVRLARAHGLLVRPRYKAGSKTEVVGYSVALPTGDYATRDGRPVWHGGGKLGNDLTLPRLRERWAAPDAGGRADAASAWAHHQRETIDPAATVVPAEAESARSGMSWKQARAELRDRLMAAAQGSSTERNFIQAARDKGVLLRPRYAPGTTDRITGYSAALPSSIYSDRDGHPVWHGGGKLDNTLALSELRRQWPPAGPQSATGAMTVNAWARVAPAAAQAAQVSAEAKGWAAAGRSARAWQERIETLADPAAATPRPGTWARAARETAAAMSAWSVHTEGDQPAELARMADALSAASGHRRSPTAAPQSPGGGLRRVAAMMLAASSDDPKYLWLAVFSQLAATSRAIAAALEAEGHAQRARELTAATAAASAKFDTIASGADSARVRANLAAAGPAATRTRTQPPAGRPTDTNRPPTAAPHRREAGREDYGR</sequence>
<dbReference type="InterPro" id="IPR005094">
    <property type="entry name" value="Endonuclease_MobA/VirD2"/>
</dbReference>
<evidence type="ECO:0000313" key="4">
    <source>
        <dbReference type="Proteomes" id="UP000247591"/>
    </source>
</evidence>
<comment type="caution">
    <text evidence="3">The sequence shown here is derived from an EMBL/GenBank/DDBJ whole genome shotgun (WGS) entry which is preliminary data.</text>
</comment>
<reference evidence="3 4" key="1">
    <citation type="submission" date="2018-06" db="EMBL/GenBank/DDBJ databases">
        <title>Genomic Encyclopedia of Type Strains, Phase IV (KMG-IV): sequencing the most valuable type-strain genomes for metagenomic binning, comparative biology and taxonomic classification.</title>
        <authorList>
            <person name="Goeker M."/>
        </authorList>
    </citation>
    <scope>NUCLEOTIDE SEQUENCE [LARGE SCALE GENOMIC DNA]</scope>
    <source>
        <strain evidence="3 4">DSM 45521</strain>
    </source>
</reference>
<name>A0A318RDN6_WILLI</name>
<feature type="domain" description="MobA/VirD2-like nuclease" evidence="2">
    <location>
        <begin position="100"/>
        <end position="218"/>
    </location>
</feature>
<keyword evidence="4" id="KW-1185">Reference proteome</keyword>
<evidence type="ECO:0000259" key="2">
    <source>
        <dbReference type="Pfam" id="PF03432"/>
    </source>
</evidence>